<gene>
    <name evidence="2" type="ORF">S06H3_00281</name>
</gene>
<feature type="region of interest" description="Disordered" evidence="1">
    <location>
        <begin position="1"/>
        <end position="24"/>
    </location>
</feature>
<sequence>MFNQASPGANGVGRTERQSESATEVVGAYTVRGSLLEAGAATYFSHREANEDVLLGGGGELKNWRPDFLQRHRRYALRAMFGPPLLIHPLPGEVSPEPDPGGFGGDSPRYKDSHDSRFLAGTDYAQYFDKKCPGYFLIGSCENGHRYAKELYCDREWCPECGEKWSEAHQRRYSRLLPKAQQLKVMGYFVVEWPLKSRGKLRRKKALARVGIMIRAVLSGKWEISQRRRRGERISKDQELQIRAGWFPRGITRWHYFGDVAREIREDLKCLTWGGEPPETSQDGQERRYNPHQNVLIDYGFIVPGKLERIKRSLRAALQEPDLIVHYGFTREPAKMVHALKYITRATFRDWMWAPDVAADLYQFHNVRSWGKWLSREDLKAHPELAEWTQDDLEGEPELKIQHVVDLESGICPRCGKPIEWAGPFPIKALEGMEKQDLGAGYYELSQVRAPPGMDTVMMLRAAGYQGPVEGELCGN</sequence>
<proteinExistence type="predicted"/>
<organism evidence="2">
    <name type="scientific">marine sediment metagenome</name>
    <dbReference type="NCBI Taxonomy" id="412755"/>
    <lineage>
        <taxon>unclassified sequences</taxon>
        <taxon>metagenomes</taxon>
        <taxon>ecological metagenomes</taxon>
    </lineage>
</organism>
<dbReference type="EMBL" id="BARV01000045">
    <property type="protein sequence ID" value="GAH92280.1"/>
    <property type="molecule type" value="Genomic_DNA"/>
</dbReference>
<evidence type="ECO:0000256" key="1">
    <source>
        <dbReference type="SAM" id="MobiDB-lite"/>
    </source>
</evidence>
<dbReference type="AlphaFoldDB" id="X1KF67"/>
<evidence type="ECO:0000313" key="2">
    <source>
        <dbReference type="EMBL" id="GAH92280.1"/>
    </source>
</evidence>
<name>X1KF67_9ZZZZ</name>
<reference evidence="2" key="1">
    <citation type="journal article" date="2014" name="Front. Microbiol.">
        <title>High frequency of phylogenetically diverse reductive dehalogenase-homologous genes in deep subseafloor sedimentary metagenomes.</title>
        <authorList>
            <person name="Kawai M."/>
            <person name="Futagami T."/>
            <person name="Toyoda A."/>
            <person name="Takaki Y."/>
            <person name="Nishi S."/>
            <person name="Hori S."/>
            <person name="Arai W."/>
            <person name="Tsubouchi T."/>
            <person name="Morono Y."/>
            <person name="Uchiyama I."/>
            <person name="Ito T."/>
            <person name="Fujiyama A."/>
            <person name="Inagaki F."/>
            <person name="Takami H."/>
        </authorList>
    </citation>
    <scope>NUCLEOTIDE SEQUENCE</scope>
    <source>
        <strain evidence="2">Expedition CK06-06</strain>
    </source>
</reference>
<comment type="caution">
    <text evidence="2">The sequence shown here is derived from an EMBL/GenBank/DDBJ whole genome shotgun (WGS) entry which is preliminary data.</text>
</comment>
<protein>
    <submittedName>
        <fullName evidence="2">Uncharacterized protein</fullName>
    </submittedName>
</protein>
<accession>X1KF67</accession>